<dbReference type="InterPro" id="IPR032806">
    <property type="entry name" value="YbfD_N"/>
</dbReference>
<dbReference type="Pfam" id="PF13808">
    <property type="entry name" value="DDE_Tnp_1_assoc"/>
    <property type="match status" value="1"/>
</dbReference>
<feature type="domain" description="Transposase IS4-like" evidence="1">
    <location>
        <begin position="103"/>
        <end position="335"/>
    </location>
</feature>
<feature type="non-terminal residue" evidence="3">
    <location>
        <position position="366"/>
    </location>
</feature>
<reference evidence="3" key="1">
    <citation type="journal article" date="2021" name="PeerJ">
        <title>Extensive microbial diversity within the chicken gut microbiome revealed by metagenomics and culture.</title>
        <authorList>
            <person name="Gilroy R."/>
            <person name="Ravi A."/>
            <person name="Getino M."/>
            <person name="Pursley I."/>
            <person name="Horton D.L."/>
            <person name="Alikhan N.F."/>
            <person name="Baker D."/>
            <person name="Gharbi K."/>
            <person name="Hall N."/>
            <person name="Watson M."/>
            <person name="Adriaenssens E.M."/>
            <person name="Foster-Nyarko E."/>
            <person name="Jarju S."/>
            <person name="Secka A."/>
            <person name="Antonio M."/>
            <person name="Oren A."/>
            <person name="Chaudhuri R.R."/>
            <person name="La Ragione R."/>
            <person name="Hildebrand F."/>
            <person name="Pallen M.J."/>
        </authorList>
    </citation>
    <scope>NUCLEOTIDE SEQUENCE</scope>
    <source>
        <strain evidence="3">CHK179-28034</strain>
    </source>
</reference>
<evidence type="ECO:0000313" key="3">
    <source>
        <dbReference type="EMBL" id="HIZ39014.1"/>
    </source>
</evidence>
<dbReference type="PANTHER" id="PTHR30298">
    <property type="entry name" value="H REPEAT-ASSOCIATED PREDICTED TRANSPOSASE"/>
    <property type="match status" value="1"/>
</dbReference>
<dbReference type="AlphaFoldDB" id="A0A9D2EJU2"/>
<comment type="caution">
    <text evidence="3">The sequence shown here is derived from an EMBL/GenBank/DDBJ whole genome shotgun (WGS) entry which is preliminary data.</text>
</comment>
<dbReference type="Proteomes" id="UP000824049">
    <property type="component" value="Unassembled WGS sequence"/>
</dbReference>
<reference evidence="3" key="2">
    <citation type="submission" date="2021-04" db="EMBL/GenBank/DDBJ databases">
        <authorList>
            <person name="Gilroy R."/>
        </authorList>
    </citation>
    <scope>NUCLEOTIDE SEQUENCE</scope>
    <source>
        <strain evidence="3">CHK179-28034</strain>
    </source>
</reference>
<gene>
    <name evidence="3" type="ORF">H9968_03675</name>
</gene>
<feature type="domain" description="H repeat-associated protein N-terminal" evidence="2">
    <location>
        <begin position="6"/>
        <end position="91"/>
    </location>
</feature>
<organism evidence="3 4">
    <name type="scientific">Candidatus Anaerobutyricum stercoris</name>
    <dbReference type="NCBI Taxonomy" id="2838457"/>
    <lineage>
        <taxon>Bacteria</taxon>
        <taxon>Bacillati</taxon>
        <taxon>Bacillota</taxon>
        <taxon>Clostridia</taxon>
        <taxon>Lachnospirales</taxon>
        <taxon>Lachnospiraceae</taxon>
        <taxon>Anaerobutyricum</taxon>
    </lineage>
</organism>
<accession>A0A9D2EJU2</accession>
<evidence type="ECO:0000259" key="2">
    <source>
        <dbReference type="Pfam" id="PF13808"/>
    </source>
</evidence>
<name>A0A9D2EJU2_9FIRM</name>
<proteinExistence type="predicted"/>
<dbReference type="GO" id="GO:0004803">
    <property type="term" value="F:transposase activity"/>
    <property type="evidence" value="ECO:0007669"/>
    <property type="project" value="InterPro"/>
</dbReference>
<dbReference type="NCBIfam" id="NF033564">
    <property type="entry name" value="transpos_ISAs1"/>
    <property type="match status" value="1"/>
</dbReference>
<dbReference type="InterPro" id="IPR047647">
    <property type="entry name" value="ISAs1_transpos"/>
</dbReference>
<evidence type="ECO:0000313" key="4">
    <source>
        <dbReference type="Proteomes" id="UP000824049"/>
    </source>
</evidence>
<evidence type="ECO:0000259" key="1">
    <source>
        <dbReference type="Pfam" id="PF01609"/>
    </source>
</evidence>
<dbReference type="PANTHER" id="PTHR30298:SF0">
    <property type="entry name" value="PROTEIN YBFL-RELATED"/>
    <property type="match status" value="1"/>
</dbReference>
<sequence length="366" mass="42265">MKALLDYVSTVTDSRQEKKVRHKMMDIIMLVFFATLANADDWVEIEVFGKEHEDFLRNYLELPYGIPSHDTIQRVFAIVPSGFLENFQKKWNELLNSEEGEKVKRLLAIDGKTQRGNGNKNQKGNHIVSAVDERGFCLGQKRVEEKTNEITAIPELIDSLNIKGTIITTDAMGTQTAIVKKIRKKRADYVLALKGNQGSLLEEVREYFSDEGLLKKCAYKKKVEKARGKIEKREYWQTEDISWLSQKKEWMGLKSIILTRNTITGADGKETVEERYFISSLPTEIEETARAVRGHWMIESYHWHLDVTFREDGNHTLEKQAAYNLNIIRKLALNILKISEVGRCPMSMKKKRYAIGTNPEKYLDEL</sequence>
<protein>
    <submittedName>
        <fullName evidence="3">ISAs1 family transposase</fullName>
    </submittedName>
</protein>
<dbReference type="InterPro" id="IPR051698">
    <property type="entry name" value="Transposase_11-like"/>
</dbReference>
<dbReference type="GO" id="GO:0006313">
    <property type="term" value="P:DNA transposition"/>
    <property type="evidence" value="ECO:0007669"/>
    <property type="project" value="InterPro"/>
</dbReference>
<dbReference type="GO" id="GO:0003677">
    <property type="term" value="F:DNA binding"/>
    <property type="evidence" value="ECO:0007669"/>
    <property type="project" value="InterPro"/>
</dbReference>
<dbReference type="EMBL" id="DXBR01000038">
    <property type="protein sequence ID" value="HIZ39014.1"/>
    <property type="molecule type" value="Genomic_DNA"/>
</dbReference>
<dbReference type="Pfam" id="PF01609">
    <property type="entry name" value="DDE_Tnp_1"/>
    <property type="match status" value="1"/>
</dbReference>
<dbReference type="InterPro" id="IPR002559">
    <property type="entry name" value="Transposase_11"/>
</dbReference>